<keyword evidence="8" id="KW-0614">Plasmid</keyword>
<keyword evidence="6" id="KW-0472">Membrane</keyword>
<organism evidence="8 9">
    <name type="scientific">Pacificitalea manganoxidans</name>
    <dbReference type="NCBI Taxonomy" id="1411902"/>
    <lineage>
        <taxon>Bacteria</taxon>
        <taxon>Pseudomonadati</taxon>
        <taxon>Pseudomonadota</taxon>
        <taxon>Alphaproteobacteria</taxon>
        <taxon>Rhodobacterales</taxon>
        <taxon>Paracoccaceae</taxon>
        <taxon>Pacificitalea</taxon>
    </lineage>
</organism>
<dbReference type="Pfam" id="PF02472">
    <property type="entry name" value="ExbD"/>
    <property type="match status" value="1"/>
</dbReference>
<evidence type="ECO:0000313" key="9">
    <source>
        <dbReference type="Proteomes" id="UP000219050"/>
    </source>
</evidence>
<name>A0A291M484_9RHOB</name>
<evidence type="ECO:0000256" key="6">
    <source>
        <dbReference type="ARBA" id="ARBA00023136"/>
    </source>
</evidence>
<keyword evidence="9" id="KW-1185">Reference proteome</keyword>
<gene>
    <name evidence="8" type="ORF">CBW24_15660</name>
</gene>
<reference evidence="8 9" key="1">
    <citation type="submission" date="2017-05" db="EMBL/GenBank/DDBJ databases">
        <title>Comparative genomic and metabolic analysis of manganese-oxidizing mechanisms in Celeribater manganoxidans DY25T: its adaption to the environment of polymetallic nodule.</title>
        <authorList>
            <person name="Wang X."/>
        </authorList>
    </citation>
    <scope>NUCLEOTIDE SEQUENCE [LARGE SCALE GENOMIC DNA]</scope>
    <source>
        <strain evidence="8 9">DY25</strain>
        <plasmid evidence="9">pdy25-a</plasmid>
    </source>
</reference>
<evidence type="ECO:0000256" key="4">
    <source>
        <dbReference type="ARBA" id="ARBA00022692"/>
    </source>
</evidence>
<dbReference type="GO" id="GO:0022857">
    <property type="term" value="F:transmembrane transporter activity"/>
    <property type="evidence" value="ECO:0007669"/>
    <property type="project" value="InterPro"/>
</dbReference>
<dbReference type="EMBL" id="CP021405">
    <property type="protein sequence ID" value="ATI43657.1"/>
    <property type="molecule type" value="Genomic_DNA"/>
</dbReference>
<dbReference type="PANTHER" id="PTHR30558">
    <property type="entry name" value="EXBD MEMBRANE COMPONENT OF PMF-DRIVEN MACROMOLECULE IMPORT SYSTEM"/>
    <property type="match status" value="1"/>
</dbReference>
<evidence type="ECO:0000313" key="8">
    <source>
        <dbReference type="EMBL" id="ATI43657.1"/>
    </source>
</evidence>
<protein>
    <recommendedName>
        <fullName evidence="10">Biopolymer transporter ExbD</fullName>
    </recommendedName>
</protein>
<dbReference type="InterPro" id="IPR003400">
    <property type="entry name" value="ExbD"/>
</dbReference>
<dbReference type="GO" id="GO:0015031">
    <property type="term" value="P:protein transport"/>
    <property type="evidence" value="ECO:0007669"/>
    <property type="project" value="UniProtKB-KW"/>
</dbReference>
<evidence type="ECO:0000256" key="5">
    <source>
        <dbReference type="ARBA" id="ARBA00022989"/>
    </source>
</evidence>
<keyword evidence="5" id="KW-1133">Transmembrane helix</keyword>
<keyword evidence="4 7" id="KW-0812">Transmembrane</keyword>
<dbReference type="AlphaFoldDB" id="A0A291M484"/>
<keyword evidence="3" id="KW-1003">Cell membrane</keyword>
<dbReference type="PANTHER" id="PTHR30558:SF3">
    <property type="entry name" value="BIOPOLYMER TRANSPORT PROTEIN EXBD-RELATED"/>
    <property type="match status" value="1"/>
</dbReference>
<keyword evidence="7" id="KW-0653">Protein transport</keyword>
<sequence>MINIVFLLLIFFLITAQIAPPAPFAVTPPAANSAAAENSDGPLILHLDAAGTPGFVSPEGPANGDAALAALAAARAACPDCTLTLRADRAAPARTLAALLPRLTAMGFAQVDLATRAATP</sequence>
<evidence type="ECO:0000256" key="7">
    <source>
        <dbReference type="RuleBase" id="RU003879"/>
    </source>
</evidence>
<evidence type="ECO:0000256" key="1">
    <source>
        <dbReference type="ARBA" id="ARBA00004162"/>
    </source>
</evidence>
<keyword evidence="7" id="KW-0813">Transport</keyword>
<evidence type="ECO:0008006" key="10">
    <source>
        <dbReference type="Google" id="ProtNLM"/>
    </source>
</evidence>
<comment type="subcellular location">
    <subcellularLocation>
        <location evidence="1">Cell membrane</location>
        <topology evidence="1">Single-pass membrane protein</topology>
    </subcellularLocation>
    <subcellularLocation>
        <location evidence="7">Cell membrane</location>
        <topology evidence="7">Single-pass type II membrane protein</topology>
    </subcellularLocation>
</comment>
<comment type="similarity">
    <text evidence="2 7">Belongs to the ExbD/TolR family.</text>
</comment>
<dbReference type="GO" id="GO:0005886">
    <property type="term" value="C:plasma membrane"/>
    <property type="evidence" value="ECO:0007669"/>
    <property type="project" value="UniProtKB-SubCell"/>
</dbReference>
<evidence type="ECO:0000256" key="3">
    <source>
        <dbReference type="ARBA" id="ARBA00022475"/>
    </source>
</evidence>
<accession>A0A291M484</accession>
<geneLocation type="plasmid" evidence="9">
    <name>pdy25-a</name>
</geneLocation>
<dbReference type="Proteomes" id="UP000219050">
    <property type="component" value="Plasmid pDY25-A"/>
</dbReference>
<proteinExistence type="inferred from homology"/>
<dbReference type="KEGG" id="cmag:CBW24_15660"/>
<evidence type="ECO:0000256" key="2">
    <source>
        <dbReference type="ARBA" id="ARBA00005811"/>
    </source>
</evidence>